<evidence type="ECO:0008006" key="5">
    <source>
        <dbReference type="Google" id="ProtNLM"/>
    </source>
</evidence>
<keyword evidence="2" id="KW-0732">Signal</keyword>
<evidence type="ECO:0000313" key="3">
    <source>
        <dbReference type="EMBL" id="SHH50550.1"/>
    </source>
</evidence>
<accession>A0A1M5TIS5</accession>
<name>A0A1M5TIS5_9BACI</name>
<sequence>MKKVTLGLLSLSLLWLSGCALLEETTNSLNYAEEATAYVNDLNLFLEEASTLEADELRTELENLQTTITDFIDIDPPTIAEDIHEELKSRSEQLLDTTNDLMNQGEVTVEQLKDTELYRTIENIQSLQNQIEQLEL</sequence>
<feature type="chain" id="PRO_5012274195" description="Lipoprotein" evidence="2">
    <location>
        <begin position="23"/>
        <end position="136"/>
    </location>
</feature>
<organism evidence="3 4">
    <name type="scientific">Virgibacillus chiguensis</name>
    <dbReference type="NCBI Taxonomy" id="411959"/>
    <lineage>
        <taxon>Bacteria</taxon>
        <taxon>Bacillati</taxon>
        <taxon>Bacillota</taxon>
        <taxon>Bacilli</taxon>
        <taxon>Bacillales</taxon>
        <taxon>Bacillaceae</taxon>
        <taxon>Virgibacillus</taxon>
    </lineage>
</organism>
<feature type="coiled-coil region" evidence="1">
    <location>
        <begin position="47"/>
        <end position="104"/>
    </location>
</feature>
<dbReference type="PROSITE" id="PS51257">
    <property type="entry name" value="PROKAR_LIPOPROTEIN"/>
    <property type="match status" value="1"/>
</dbReference>
<dbReference type="EMBL" id="FQXD01000008">
    <property type="protein sequence ID" value="SHH50550.1"/>
    <property type="molecule type" value="Genomic_DNA"/>
</dbReference>
<keyword evidence="1" id="KW-0175">Coiled coil</keyword>
<reference evidence="4" key="1">
    <citation type="submission" date="2016-11" db="EMBL/GenBank/DDBJ databases">
        <authorList>
            <person name="Varghese N."/>
            <person name="Submissions S."/>
        </authorList>
    </citation>
    <scope>NUCLEOTIDE SEQUENCE [LARGE SCALE GENOMIC DNA]</scope>
    <source>
        <strain evidence="4">CGMCC 1.6496</strain>
    </source>
</reference>
<evidence type="ECO:0000256" key="1">
    <source>
        <dbReference type="SAM" id="Coils"/>
    </source>
</evidence>
<dbReference type="Pfam" id="PF19903">
    <property type="entry name" value="DUF6376"/>
    <property type="match status" value="1"/>
</dbReference>
<protein>
    <recommendedName>
        <fullName evidence="5">Lipoprotein</fullName>
    </recommendedName>
</protein>
<evidence type="ECO:0000256" key="2">
    <source>
        <dbReference type="SAM" id="SignalP"/>
    </source>
</evidence>
<dbReference type="InterPro" id="IPR045956">
    <property type="entry name" value="DUF6376"/>
</dbReference>
<keyword evidence="4" id="KW-1185">Reference proteome</keyword>
<dbReference type="Proteomes" id="UP000184079">
    <property type="component" value="Unassembled WGS sequence"/>
</dbReference>
<gene>
    <name evidence="3" type="ORF">SAMN05421807_10822</name>
</gene>
<proteinExistence type="predicted"/>
<dbReference type="AlphaFoldDB" id="A0A1M5TIS5"/>
<feature type="signal peptide" evidence="2">
    <location>
        <begin position="1"/>
        <end position="22"/>
    </location>
</feature>
<dbReference type="RefSeq" id="WP_073008538.1">
    <property type="nucleotide sequence ID" value="NZ_FQXD01000008.1"/>
</dbReference>
<dbReference type="OrthoDB" id="2607309at2"/>
<evidence type="ECO:0000313" key="4">
    <source>
        <dbReference type="Proteomes" id="UP000184079"/>
    </source>
</evidence>